<name>F4PUE9_CACFS</name>
<keyword evidence="2" id="KW-1185">Reference proteome</keyword>
<evidence type="ECO:0000313" key="2">
    <source>
        <dbReference type="Proteomes" id="UP000007797"/>
    </source>
</evidence>
<evidence type="ECO:0008006" key="3">
    <source>
        <dbReference type="Google" id="ProtNLM"/>
    </source>
</evidence>
<reference evidence="2" key="1">
    <citation type="journal article" date="2011" name="Genome Res.">
        <title>Phylogeny-wide analysis of social amoeba genomes highlights ancient origins for complex intercellular communication.</title>
        <authorList>
            <person name="Heidel A.J."/>
            <person name="Lawal H.M."/>
            <person name="Felder M."/>
            <person name="Schilde C."/>
            <person name="Helps N.R."/>
            <person name="Tunggal B."/>
            <person name="Rivero F."/>
            <person name="John U."/>
            <person name="Schleicher M."/>
            <person name="Eichinger L."/>
            <person name="Platzer M."/>
            <person name="Noegel A.A."/>
            <person name="Schaap P."/>
            <person name="Gloeckner G."/>
        </authorList>
    </citation>
    <scope>NUCLEOTIDE SEQUENCE [LARGE SCALE GENOMIC DNA]</scope>
    <source>
        <strain evidence="2">SH3</strain>
    </source>
</reference>
<dbReference type="Proteomes" id="UP000007797">
    <property type="component" value="Unassembled WGS sequence"/>
</dbReference>
<gene>
    <name evidence="1" type="ORF">DFA_00890</name>
</gene>
<sequence>MIEQLPNIIILNIIKSVDNNVDLICLLLTCKRLYYNIRQQYSGTLQFRHIRYLLEYHQPNEWLIKSIKTFNLQSFKSLFNNALSNQILVSDNKNKQSFNSHLVNNNNDNNNLTIPPPDNISLTIYLSTKLDDIIAPSTTTSIDINSQVNTPLPSTLLQGIDNLRHLSISTEYTSAERICKLPDTLKSFTIYYDKPSCVEGGDVFPLGLETLSLSSNFEPITLNSLGLGKLKSLKSLDIAPVIITESLPLFLSSPSSSSPSSSYFLPISLTSLYIVFECTVPSNFFQSLVSLESITMRLTCSEIMIMIAEPPWPWISPTSIFSIPLNCFHVNYPTSL</sequence>
<evidence type="ECO:0000313" key="1">
    <source>
        <dbReference type="EMBL" id="EGG21021.1"/>
    </source>
</evidence>
<protein>
    <recommendedName>
        <fullName evidence="3">F-box domain-containing protein</fullName>
    </recommendedName>
</protein>
<accession>F4PUE9</accession>
<dbReference type="KEGG" id="dfa:DFA_00890"/>
<dbReference type="RefSeq" id="XP_004358871.1">
    <property type="nucleotide sequence ID" value="XM_004358814.1"/>
</dbReference>
<dbReference type="OrthoDB" id="24235at2759"/>
<dbReference type="EMBL" id="GL883010">
    <property type="protein sequence ID" value="EGG21021.1"/>
    <property type="molecule type" value="Genomic_DNA"/>
</dbReference>
<organism evidence="1 2">
    <name type="scientific">Cavenderia fasciculata</name>
    <name type="common">Slime mold</name>
    <name type="synonym">Dictyostelium fasciculatum</name>
    <dbReference type="NCBI Taxonomy" id="261658"/>
    <lineage>
        <taxon>Eukaryota</taxon>
        <taxon>Amoebozoa</taxon>
        <taxon>Evosea</taxon>
        <taxon>Eumycetozoa</taxon>
        <taxon>Dictyostelia</taxon>
        <taxon>Acytosteliales</taxon>
        <taxon>Cavenderiaceae</taxon>
        <taxon>Cavenderia</taxon>
    </lineage>
</organism>
<dbReference type="GeneID" id="14872641"/>
<dbReference type="AlphaFoldDB" id="F4PUE9"/>
<proteinExistence type="predicted"/>